<dbReference type="Pfam" id="PF00512">
    <property type="entry name" value="HisKA"/>
    <property type="match status" value="1"/>
</dbReference>
<dbReference type="PANTHER" id="PTHR45436">
    <property type="entry name" value="SENSOR HISTIDINE KINASE YKOH"/>
    <property type="match status" value="1"/>
</dbReference>
<dbReference type="InterPro" id="IPR003594">
    <property type="entry name" value="HATPase_dom"/>
</dbReference>
<evidence type="ECO:0000313" key="14">
    <source>
        <dbReference type="EMBL" id="MBC5734075.1"/>
    </source>
</evidence>
<organism evidence="14 15">
    <name type="scientific">Lawsonibacter hominis</name>
    <dbReference type="NCBI Taxonomy" id="2763053"/>
    <lineage>
        <taxon>Bacteria</taxon>
        <taxon>Bacillati</taxon>
        <taxon>Bacillota</taxon>
        <taxon>Clostridia</taxon>
        <taxon>Eubacteriales</taxon>
        <taxon>Oscillospiraceae</taxon>
        <taxon>Lawsonibacter</taxon>
    </lineage>
</organism>
<evidence type="ECO:0000256" key="1">
    <source>
        <dbReference type="ARBA" id="ARBA00000085"/>
    </source>
</evidence>
<evidence type="ECO:0000256" key="11">
    <source>
        <dbReference type="SAM" id="Phobius"/>
    </source>
</evidence>
<dbReference type="InterPro" id="IPR004358">
    <property type="entry name" value="Sig_transdc_His_kin-like_C"/>
</dbReference>
<dbReference type="CDD" id="cd06225">
    <property type="entry name" value="HAMP"/>
    <property type="match status" value="1"/>
</dbReference>
<evidence type="ECO:0000256" key="5">
    <source>
        <dbReference type="ARBA" id="ARBA00022679"/>
    </source>
</evidence>
<feature type="transmembrane region" description="Helical" evidence="11">
    <location>
        <begin position="20"/>
        <end position="40"/>
    </location>
</feature>
<dbReference type="InterPro" id="IPR003660">
    <property type="entry name" value="HAMP_dom"/>
</dbReference>
<dbReference type="Gene3D" id="3.30.565.10">
    <property type="entry name" value="Histidine kinase-like ATPase, C-terminal domain"/>
    <property type="match status" value="1"/>
</dbReference>
<feature type="domain" description="Histidine kinase" evidence="12">
    <location>
        <begin position="260"/>
        <end position="476"/>
    </location>
</feature>
<feature type="domain" description="HAMP" evidence="13">
    <location>
        <begin position="200"/>
        <end position="252"/>
    </location>
</feature>
<keyword evidence="15" id="KW-1185">Reference proteome</keyword>
<dbReference type="SUPFAM" id="SSF158472">
    <property type="entry name" value="HAMP domain-like"/>
    <property type="match status" value="1"/>
</dbReference>
<keyword evidence="7 14" id="KW-0418">Kinase</keyword>
<evidence type="ECO:0000313" key="15">
    <source>
        <dbReference type="Proteomes" id="UP000661435"/>
    </source>
</evidence>
<evidence type="ECO:0000256" key="6">
    <source>
        <dbReference type="ARBA" id="ARBA00022692"/>
    </source>
</evidence>
<evidence type="ECO:0000256" key="9">
    <source>
        <dbReference type="ARBA" id="ARBA00023012"/>
    </source>
</evidence>
<dbReference type="GO" id="GO:0005886">
    <property type="term" value="C:plasma membrane"/>
    <property type="evidence" value="ECO:0007669"/>
    <property type="project" value="TreeGrafter"/>
</dbReference>
<dbReference type="Pfam" id="PF02518">
    <property type="entry name" value="HATPase_c"/>
    <property type="match status" value="1"/>
</dbReference>
<keyword evidence="6 11" id="KW-0812">Transmembrane</keyword>
<dbReference type="Proteomes" id="UP000661435">
    <property type="component" value="Unassembled WGS sequence"/>
</dbReference>
<comment type="subcellular location">
    <subcellularLocation>
        <location evidence="2">Membrane</location>
    </subcellularLocation>
</comment>
<evidence type="ECO:0000259" key="12">
    <source>
        <dbReference type="PROSITE" id="PS50109"/>
    </source>
</evidence>
<evidence type="ECO:0000256" key="7">
    <source>
        <dbReference type="ARBA" id="ARBA00022777"/>
    </source>
</evidence>
<dbReference type="FunFam" id="1.10.287.130:FF:000001">
    <property type="entry name" value="Two-component sensor histidine kinase"/>
    <property type="match status" value="1"/>
</dbReference>
<dbReference type="InterPro" id="IPR036097">
    <property type="entry name" value="HisK_dim/P_sf"/>
</dbReference>
<dbReference type="EC" id="2.7.13.3" evidence="3"/>
<dbReference type="CDD" id="cd00082">
    <property type="entry name" value="HisKA"/>
    <property type="match status" value="1"/>
</dbReference>
<dbReference type="PROSITE" id="PS50885">
    <property type="entry name" value="HAMP"/>
    <property type="match status" value="1"/>
</dbReference>
<dbReference type="SMART" id="SM00387">
    <property type="entry name" value="HATPase_c"/>
    <property type="match status" value="1"/>
</dbReference>
<proteinExistence type="predicted"/>
<name>A0A8J6MA76_9FIRM</name>
<gene>
    <name evidence="14" type="ORF">H8S57_10100</name>
</gene>
<keyword evidence="4" id="KW-0597">Phosphoprotein</keyword>
<sequence length="483" mass="53766">MAEQSKRVPFWRSLQTKFALTYVVIIAAVLILLNTYPVLVSQDLVYQSKQASLQNQAAVLASALSMGPEELTRETVKGTIDRLGVPGTTRVVVTDPAGEVLCDWYEGAYQEDTLGRYALFWEVAAALQGNDVFRSEYREGAFRSRAAVPVTYRSMTLGAVYFYEYDTEQGALLLGIQSNLRSMSAVICVVTLIMSVFFSKALTRRIAALLRAIRIVRQGEYSHRVDLKGGDEMTQLAEEFNELTGRLQTTEEVRRRFVSDASHELKTPLASIRLLTDSILQAEHMDDATAREFLGDIGEEAERLTRITEKLLTLTRLDTAPPVERTAVDVKRVVEKVEHMLAPLARAVEVSLVCDLEEGAWVWATQDDLYQIAFNLMENAVKYNLPGGMVRVTLQGQGDAVVLCVEDTGVGIPEEDLPKIFDRFYRVDKARSRAAGGTGLGLSIVRDTARQHRGTVTVRRREPAGTCFAVTFPRCREKGGEQP</sequence>
<dbReference type="AlphaFoldDB" id="A0A8J6MA76"/>
<dbReference type="RefSeq" id="WP_186907962.1">
    <property type="nucleotide sequence ID" value="NZ_JACOPP010000012.1"/>
</dbReference>
<dbReference type="InterPro" id="IPR036890">
    <property type="entry name" value="HATPase_C_sf"/>
</dbReference>
<keyword evidence="10 11" id="KW-0472">Membrane</keyword>
<dbReference type="GO" id="GO:0000155">
    <property type="term" value="F:phosphorelay sensor kinase activity"/>
    <property type="evidence" value="ECO:0007669"/>
    <property type="project" value="InterPro"/>
</dbReference>
<evidence type="ECO:0000256" key="4">
    <source>
        <dbReference type="ARBA" id="ARBA00022553"/>
    </source>
</evidence>
<dbReference type="CDD" id="cd00075">
    <property type="entry name" value="HATPase"/>
    <property type="match status" value="1"/>
</dbReference>
<dbReference type="Gene3D" id="1.10.287.130">
    <property type="match status" value="1"/>
</dbReference>
<evidence type="ECO:0000256" key="8">
    <source>
        <dbReference type="ARBA" id="ARBA00022989"/>
    </source>
</evidence>
<dbReference type="PROSITE" id="PS50109">
    <property type="entry name" value="HIS_KIN"/>
    <property type="match status" value="1"/>
</dbReference>
<reference evidence="14" key="1">
    <citation type="submission" date="2020-08" db="EMBL/GenBank/DDBJ databases">
        <title>Genome public.</title>
        <authorList>
            <person name="Liu C."/>
            <person name="Sun Q."/>
        </authorList>
    </citation>
    <scope>NUCLEOTIDE SEQUENCE</scope>
    <source>
        <strain evidence="14">NSJ-51</strain>
    </source>
</reference>
<dbReference type="Pfam" id="PF00672">
    <property type="entry name" value="HAMP"/>
    <property type="match status" value="1"/>
</dbReference>
<dbReference type="PANTHER" id="PTHR45436:SF5">
    <property type="entry name" value="SENSOR HISTIDINE KINASE TRCS"/>
    <property type="match status" value="1"/>
</dbReference>
<evidence type="ECO:0000256" key="2">
    <source>
        <dbReference type="ARBA" id="ARBA00004370"/>
    </source>
</evidence>
<dbReference type="SMART" id="SM00388">
    <property type="entry name" value="HisKA"/>
    <property type="match status" value="1"/>
</dbReference>
<dbReference type="EMBL" id="JACOPP010000012">
    <property type="protein sequence ID" value="MBC5734075.1"/>
    <property type="molecule type" value="Genomic_DNA"/>
</dbReference>
<evidence type="ECO:0000259" key="13">
    <source>
        <dbReference type="PROSITE" id="PS50885"/>
    </source>
</evidence>
<accession>A0A8J6MA76</accession>
<protein>
    <recommendedName>
        <fullName evidence="3">histidine kinase</fullName>
        <ecNumber evidence="3">2.7.13.3</ecNumber>
    </recommendedName>
</protein>
<comment type="catalytic activity">
    <reaction evidence="1">
        <text>ATP + protein L-histidine = ADP + protein N-phospho-L-histidine.</text>
        <dbReference type="EC" id="2.7.13.3"/>
    </reaction>
</comment>
<evidence type="ECO:0000256" key="10">
    <source>
        <dbReference type="ARBA" id="ARBA00023136"/>
    </source>
</evidence>
<dbReference type="PRINTS" id="PR00344">
    <property type="entry name" value="BCTRLSENSOR"/>
</dbReference>
<feature type="transmembrane region" description="Helical" evidence="11">
    <location>
        <begin position="183"/>
        <end position="202"/>
    </location>
</feature>
<keyword evidence="8 11" id="KW-1133">Transmembrane helix</keyword>
<keyword evidence="5" id="KW-0808">Transferase</keyword>
<dbReference type="SUPFAM" id="SSF55874">
    <property type="entry name" value="ATPase domain of HSP90 chaperone/DNA topoisomerase II/histidine kinase"/>
    <property type="match status" value="1"/>
</dbReference>
<dbReference type="SMART" id="SM00304">
    <property type="entry name" value="HAMP"/>
    <property type="match status" value="1"/>
</dbReference>
<evidence type="ECO:0000256" key="3">
    <source>
        <dbReference type="ARBA" id="ARBA00012438"/>
    </source>
</evidence>
<dbReference type="FunFam" id="3.30.565.10:FF:000006">
    <property type="entry name" value="Sensor histidine kinase WalK"/>
    <property type="match status" value="1"/>
</dbReference>
<dbReference type="InterPro" id="IPR003661">
    <property type="entry name" value="HisK_dim/P_dom"/>
</dbReference>
<dbReference type="InterPro" id="IPR050428">
    <property type="entry name" value="TCS_sensor_his_kinase"/>
</dbReference>
<dbReference type="InterPro" id="IPR005467">
    <property type="entry name" value="His_kinase_dom"/>
</dbReference>
<keyword evidence="9" id="KW-0902">Two-component regulatory system</keyword>
<dbReference type="Gene3D" id="6.10.340.10">
    <property type="match status" value="1"/>
</dbReference>
<comment type="caution">
    <text evidence="14">The sequence shown here is derived from an EMBL/GenBank/DDBJ whole genome shotgun (WGS) entry which is preliminary data.</text>
</comment>
<dbReference type="SUPFAM" id="SSF47384">
    <property type="entry name" value="Homodimeric domain of signal transducing histidine kinase"/>
    <property type="match status" value="1"/>
</dbReference>